<dbReference type="Gene3D" id="3.40.50.1820">
    <property type="entry name" value="alpha/beta hydrolase"/>
    <property type="match status" value="1"/>
</dbReference>
<evidence type="ECO:0000256" key="3">
    <source>
        <dbReference type="ARBA" id="ARBA00022801"/>
    </source>
</evidence>
<dbReference type="OMA" id="VMVCHHG"/>
<comment type="similarity">
    <text evidence="1 5">Belongs to the AB hydrolase superfamily.</text>
</comment>
<evidence type="ECO:0000256" key="5">
    <source>
        <dbReference type="PIRNR" id="PIRNR022950"/>
    </source>
</evidence>
<dbReference type="OrthoDB" id="194865at2759"/>
<evidence type="ECO:0000256" key="1">
    <source>
        <dbReference type="ARBA" id="ARBA00008645"/>
    </source>
</evidence>
<reference evidence="8" key="2">
    <citation type="journal article" date="2007" name="Science">
        <title>Draft genome sequence of the sexually transmitted pathogen Trichomonas vaginalis.</title>
        <authorList>
            <person name="Carlton J.M."/>
            <person name="Hirt R.P."/>
            <person name="Silva J.C."/>
            <person name="Delcher A.L."/>
            <person name="Schatz M."/>
            <person name="Zhao Q."/>
            <person name="Wortman J.R."/>
            <person name="Bidwell S.L."/>
            <person name="Alsmark U.C.M."/>
            <person name="Besteiro S."/>
            <person name="Sicheritz-Ponten T."/>
            <person name="Noel C.J."/>
            <person name="Dacks J.B."/>
            <person name="Foster P.G."/>
            <person name="Simillion C."/>
            <person name="Van de Peer Y."/>
            <person name="Miranda-Saavedra D."/>
            <person name="Barton G.J."/>
            <person name="Westrop G.D."/>
            <person name="Mueller S."/>
            <person name="Dessi D."/>
            <person name="Fiori P.L."/>
            <person name="Ren Q."/>
            <person name="Paulsen I."/>
            <person name="Zhang H."/>
            <person name="Bastida-Corcuera F.D."/>
            <person name="Simoes-Barbosa A."/>
            <person name="Brown M.T."/>
            <person name="Hayes R.D."/>
            <person name="Mukherjee M."/>
            <person name="Okumura C.Y."/>
            <person name="Schneider R."/>
            <person name="Smith A.J."/>
            <person name="Vanacova S."/>
            <person name="Villalvazo M."/>
            <person name="Haas B.J."/>
            <person name="Pertea M."/>
            <person name="Feldblyum T.V."/>
            <person name="Utterback T.R."/>
            <person name="Shu C.L."/>
            <person name="Osoegawa K."/>
            <person name="de Jong P.J."/>
            <person name="Hrdy I."/>
            <person name="Horvathova L."/>
            <person name="Zubacova Z."/>
            <person name="Dolezal P."/>
            <person name="Malik S.B."/>
            <person name="Logsdon J.M. Jr."/>
            <person name="Henze K."/>
            <person name="Gupta A."/>
            <person name="Wang C.C."/>
            <person name="Dunne R.L."/>
            <person name="Upcroft J.A."/>
            <person name="Upcroft P."/>
            <person name="White O."/>
            <person name="Salzberg S.L."/>
            <person name="Tang P."/>
            <person name="Chiu C.-H."/>
            <person name="Lee Y.-S."/>
            <person name="Embley T.M."/>
            <person name="Coombs G.H."/>
            <person name="Mottram J.C."/>
            <person name="Tachezy J."/>
            <person name="Fraser-Liggett C.M."/>
            <person name="Johnson P.J."/>
        </authorList>
    </citation>
    <scope>NUCLEOTIDE SEQUENCE [LARGE SCALE GENOMIC DNA]</scope>
    <source>
        <strain evidence="8">G3</strain>
    </source>
</reference>
<dbReference type="SUPFAM" id="SSF53474">
    <property type="entry name" value="alpha/beta-Hydrolases"/>
    <property type="match status" value="1"/>
</dbReference>
<name>A2FLA2_TRIV3</name>
<dbReference type="ESTHER" id="triva-a2fla2">
    <property type="family name" value="PPase_methylesterase_euk"/>
</dbReference>
<dbReference type="GO" id="GO:0051723">
    <property type="term" value="F:protein methylesterase activity"/>
    <property type="evidence" value="ECO:0007669"/>
    <property type="project" value="UniProtKB-EC"/>
</dbReference>
<dbReference type="InterPro" id="IPR000073">
    <property type="entry name" value="AB_hydrolase_1"/>
</dbReference>
<dbReference type="PIRSF" id="PIRSF022950">
    <property type="entry name" value="PPase_methylesterase_euk"/>
    <property type="match status" value="1"/>
</dbReference>
<dbReference type="VEuPathDB" id="TrichDB:TVAG_466760"/>
<comment type="function">
    <text evidence="5">Demethylates proteins that have been reversibly carboxymethylated.</text>
</comment>
<dbReference type="EMBL" id="DS113864">
    <property type="protein sequence ID" value="EAX94318.1"/>
    <property type="molecule type" value="Genomic_DNA"/>
</dbReference>
<evidence type="ECO:0000256" key="2">
    <source>
        <dbReference type="ARBA" id="ARBA00022487"/>
    </source>
</evidence>
<organism evidence="8 9">
    <name type="scientific">Trichomonas vaginalis (strain ATCC PRA-98 / G3)</name>
    <dbReference type="NCBI Taxonomy" id="412133"/>
    <lineage>
        <taxon>Eukaryota</taxon>
        <taxon>Metamonada</taxon>
        <taxon>Parabasalia</taxon>
        <taxon>Trichomonadida</taxon>
        <taxon>Trichomonadidae</taxon>
        <taxon>Trichomonas</taxon>
    </lineage>
</organism>
<dbReference type="PANTHER" id="PTHR14189">
    <property type="entry name" value="PROTEIN PHOSPHATASE METHYLESTERASE-1 RELATED"/>
    <property type="match status" value="1"/>
</dbReference>
<dbReference type="EC" id="3.1.1.-" evidence="5"/>
<gene>
    <name evidence="8" type="ORF">TVAG_466760</name>
</gene>
<dbReference type="RefSeq" id="XP_001307248.1">
    <property type="nucleotide sequence ID" value="XM_001307247.1"/>
</dbReference>
<feature type="active site" evidence="6">
    <location>
        <position position="259"/>
    </location>
</feature>
<proteinExistence type="inferred from homology"/>
<dbReference type="VEuPathDB" id="TrichDB:TVAGG3_0384300"/>
<dbReference type="InterPro" id="IPR029058">
    <property type="entry name" value="AB_hydrolase_fold"/>
</dbReference>
<dbReference type="SMR" id="A2FLA2"/>
<reference evidence="8" key="1">
    <citation type="submission" date="2006-10" db="EMBL/GenBank/DDBJ databases">
        <authorList>
            <person name="Amadeo P."/>
            <person name="Zhao Q."/>
            <person name="Wortman J."/>
            <person name="Fraser-Liggett C."/>
            <person name="Carlton J."/>
        </authorList>
    </citation>
    <scope>NUCLEOTIDE SEQUENCE</scope>
    <source>
        <strain evidence="8">G3</strain>
    </source>
</reference>
<evidence type="ECO:0000259" key="7">
    <source>
        <dbReference type="Pfam" id="PF12697"/>
    </source>
</evidence>
<dbReference type="Proteomes" id="UP000001542">
    <property type="component" value="Unassembled WGS sequence"/>
</dbReference>
<feature type="domain" description="AB hydrolase-1" evidence="7">
    <location>
        <begin position="38"/>
        <end position="272"/>
    </location>
</feature>
<evidence type="ECO:0000313" key="8">
    <source>
        <dbReference type="EMBL" id="EAX94318.1"/>
    </source>
</evidence>
<dbReference type="eggNOG" id="KOG2564">
    <property type="taxonomic scope" value="Eukaryota"/>
</dbReference>
<keyword evidence="2 5" id="KW-0719">Serine esterase</keyword>
<protein>
    <recommendedName>
        <fullName evidence="5">Protein phosphatase methylesterase 1</fullName>
        <shortName evidence="5">PME-1</shortName>
        <ecNumber evidence="5">3.1.1.-</ecNumber>
    </recommendedName>
</protein>
<dbReference type="AlphaFoldDB" id="A2FLA2"/>
<evidence type="ECO:0000313" key="9">
    <source>
        <dbReference type="Proteomes" id="UP000001542"/>
    </source>
</evidence>
<sequence length="286" mass="31545">MEGFAKWSNYWDKKEMIETPRGTFNVYSNPCDSNFVLFCVHGIGHSALSFSLLAKELKGQLTVVAPDFKCHGDTPGDESKDLELNSMVEDFIALAEIFIPKDKRAILLGHSVGGSVVTFAASKVPSMSIIAIDTIEGSTIQQLPGMEKLLHKRPQAFESANDAIAYVATSGEMENFDSAKISVSGRMKETADKKLTWKTDILKSKEAWPGWFKGFADAFIHAHSYKILILPTIDRLDTPFTIGHMSGKFQLSVINGTSHCVHEDAPDKVADVIMKMVKRIGASSQW</sequence>
<dbReference type="FunCoup" id="A2FLA2">
    <property type="interactions" value="634"/>
</dbReference>
<dbReference type="InParanoid" id="A2FLA2"/>
<evidence type="ECO:0000256" key="4">
    <source>
        <dbReference type="ARBA" id="ARBA00049203"/>
    </source>
</evidence>
<dbReference type="Pfam" id="PF12697">
    <property type="entry name" value="Abhydrolase_6"/>
    <property type="match status" value="1"/>
</dbReference>
<accession>A2FLA2</accession>
<dbReference type="STRING" id="5722.A2FLA2"/>
<dbReference type="KEGG" id="tva:4752050"/>
<comment type="catalytic activity">
    <reaction evidence="4">
        <text>[phosphatase 2A protein]-C-terminal L-leucine methyl ester + H2O = [phosphatase 2A protein]-C-terminal L-leucine + methanol + H(+)</text>
        <dbReference type="Rhea" id="RHEA:48548"/>
        <dbReference type="Rhea" id="RHEA-COMP:12134"/>
        <dbReference type="Rhea" id="RHEA-COMP:12135"/>
        <dbReference type="ChEBI" id="CHEBI:15377"/>
        <dbReference type="ChEBI" id="CHEBI:15378"/>
        <dbReference type="ChEBI" id="CHEBI:17790"/>
        <dbReference type="ChEBI" id="CHEBI:90516"/>
        <dbReference type="ChEBI" id="CHEBI:90517"/>
        <dbReference type="EC" id="3.1.1.89"/>
    </reaction>
</comment>
<dbReference type="InterPro" id="IPR016812">
    <property type="entry name" value="PPase_methylesterase_euk"/>
</dbReference>
<keyword evidence="9" id="KW-1185">Reference proteome</keyword>
<evidence type="ECO:0000256" key="6">
    <source>
        <dbReference type="PIRSR" id="PIRSR022950-1"/>
    </source>
</evidence>
<feature type="active site" evidence="6">
    <location>
        <position position="133"/>
    </location>
</feature>
<feature type="active site" evidence="6">
    <location>
        <position position="111"/>
    </location>
</feature>
<keyword evidence="3 5" id="KW-0378">Hydrolase</keyword>
<dbReference type="PANTHER" id="PTHR14189:SF0">
    <property type="entry name" value="PROTEIN PHOSPHATASE METHYLESTERASE 1"/>
    <property type="match status" value="1"/>
</dbReference>